<gene>
    <name evidence="1" type="ORF">GAH_00262</name>
</gene>
<dbReference type="InterPro" id="IPR036388">
    <property type="entry name" value="WH-like_DNA-bd_sf"/>
</dbReference>
<dbReference type="STRING" id="113653.GAH_00262"/>
<sequence length="99" mass="11444">MALRKLKYEAEIALRHFQILKAVKENQPIGIFKLAEVLNMPKHKVRYSLRVLEHAGVIEPSQHGAVIPEGADEKIEKMKKDLQEIRKYIDEIEKLAESL</sequence>
<dbReference type="InterPro" id="IPR036390">
    <property type="entry name" value="WH_DNA-bd_sf"/>
</dbReference>
<evidence type="ECO:0000313" key="2">
    <source>
        <dbReference type="Proteomes" id="UP000034723"/>
    </source>
</evidence>
<dbReference type="Gene3D" id="1.10.10.10">
    <property type="entry name" value="Winged helix-like DNA-binding domain superfamily/Winged helix DNA-binding domain"/>
    <property type="match status" value="1"/>
</dbReference>
<dbReference type="PATRIC" id="fig|113653.22.peg.261"/>
<keyword evidence="2" id="KW-1185">Reference proteome</keyword>
<evidence type="ECO:0000313" key="1">
    <source>
        <dbReference type="EMBL" id="AKG92384.1"/>
    </source>
</evidence>
<dbReference type="SUPFAM" id="SSF46785">
    <property type="entry name" value="Winged helix' DNA-binding domain"/>
    <property type="match status" value="1"/>
</dbReference>
<protein>
    <submittedName>
        <fullName evidence="1">Uncharacterized protein conserved in archaea</fullName>
    </submittedName>
</protein>
<dbReference type="Proteomes" id="UP000034723">
    <property type="component" value="Chromosome"/>
</dbReference>
<name>A0A0F7IGL2_9EURY</name>
<dbReference type="HOGENOM" id="CLU_152992_0_0_2"/>
<dbReference type="InParanoid" id="A0A0F7IGL2"/>
<dbReference type="AlphaFoldDB" id="A0A0F7IGL2"/>
<dbReference type="Pfam" id="PF13412">
    <property type="entry name" value="HTH_24"/>
    <property type="match status" value="1"/>
</dbReference>
<dbReference type="KEGG" id="gah:GAH_00262"/>
<dbReference type="EMBL" id="CP011267">
    <property type="protein sequence ID" value="AKG92384.1"/>
    <property type="molecule type" value="Genomic_DNA"/>
</dbReference>
<dbReference type="OrthoDB" id="229881at2157"/>
<dbReference type="RefSeq" id="WP_048094340.1">
    <property type="nucleotide sequence ID" value="NZ_CP011267.1"/>
</dbReference>
<proteinExistence type="predicted"/>
<reference evidence="1 2" key="1">
    <citation type="submission" date="2015-04" db="EMBL/GenBank/DDBJ databases">
        <title>The complete genome sequence of the hyperthermophilic, obligate iron-reducing archaeon Geoglobus ahangari strain 234T.</title>
        <authorList>
            <person name="Manzella M.P."/>
            <person name="Holmes D.E."/>
            <person name="Rocheleau J.M."/>
            <person name="Chung A."/>
            <person name="Reguera G."/>
            <person name="Kashefi K."/>
        </authorList>
    </citation>
    <scope>NUCLEOTIDE SEQUENCE [LARGE SCALE GENOMIC DNA]</scope>
    <source>
        <strain evidence="1 2">234</strain>
    </source>
</reference>
<accession>A0A0F7IGL2</accession>
<dbReference type="GeneID" id="24802848"/>
<organism evidence="1 2">
    <name type="scientific">Geoglobus ahangari</name>
    <dbReference type="NCBI Taxonomy" id="113653"/>
    <lineage>
        <taxon>Archaea</taxon>
        <taxon>Methanobacteriati</taxon>
        <taxon>Methanobacteriota</taxon>
        <taxon>Archaeoglobi</taxon>
        <taxon>Archaeoglobales</taxon>
        <taxon>Archaeoglobaceae</taxon>
        <taxon>Geoglobus</taxon>
    </lineage>
</organism>